<dbReference type="Pfam" id="PF03109">
    <property type="entry name" value="ABC1"/>
    <property type="match status" value="1"/>
</dbReference>
<dbReference type="InterPro" id="IPR034646">
    <property type="entry name" value="ADCK3_dom"/>
</dbReference>
<proteinExistence type="inferred from homology"/>
<keyword evidence="4" id="KW-0067">ATP-binding</keyword>
<dbReference type="InterPro" id="IPR004147">
    <property type="entry name" value="ABC1_dom"/>
</dbReference>
<keyword evidence="2" id="KW-0808">Transferase</keyword>
<sequence>MRTCRTEVAGTALNTSYTDMSESRPLPVPASRIARLSRLGSLTAGVAGNMALGGMAELSKGKRPELRNLLMTPRNIGRIVDELSKMRGAAMKIGQLLSMDAGEFLPPALAEVMARLRNDAHIMPPAQLKSVLNTNWPAGWLSQFKKFNVRPIAAASIGQVHQATLKDGREMAIKVQYPGVARSIDSDVANVGALLRISGMIPKGFDIAPYLKAAREQLHEETDYLREGAFLAEFGQLLAENNAFTVPEHYADWSTPAILAMQFVNGIPIEDLQSAPQEQRNEVASNLITLLLEELFSFGVMQTDPNFANYGFDQKTGKIILLDFGATRRISCTIIDQYRALMTAGLDGDIDEVGRIAQQIGFFDDQCDPKHRSIIQNMIMTVFSAIRDDFDFSDTSLANQLQREGMVLAEEGFVPPTLPVDVLYLQRKFAGTFLLCNRLDARVDLQSMLLQVVLRTTN</sequence>
<dbReference type="PANTHER" id="PTHR43851">
    <property type="match status" value="1"/>
</dbReference>
<keyword evidence="6" id="KW-0830">Ubiquinone</keyword>
<dbReference type="InterPro" id="IPR011009">
    <property type="entry name" value="Kinase-like_dom_sf"/>
</dbReference>
<dbReference type="GO" id="GO:0016301">
    <property type="term" value="F:kinase activity"/>
    <property type="evidence" value="ECO:0007669"/>
    <property type="project" value="UniProtKB-KW"/>
</dbReference>
<keyword evidence="3" id="KW-0547">Nucleotide-binding</keyword>
<dbReference type="AlphaFoldDB" id="A0A1I0RN46"/>
<dbReference type="GO" id="GO:0006744">
    <property type="term" value="P:ubiquinone biosynthetic process"/>
    <property type="evidence" value="ECO:0007669"/>
    <property type="project" value="TreeGrafter"/>
</dbReference>
<accession>A0A1I0RN46</accession>
<dbReference type="GO" id="GO:0005524">
    <property type="term" value="F:ATP binding"/>
    <property type="evidence" value="ECO:0007669"/>
    <property type="project" value="UniProtKB-KW"/>
</dbReference>
<gene>
    <name evidence="6" type="ORF">SAMN04488515_2900</name>
</gene>
<organism evidence="6 7">
    <name type="scientific">Cognatiyoonia koreensis</name>
    <dbReference type="NCBI Taxonomy" id="364200"/>
    <lineage>
        <taxon>Bacteria</taxon>
        <taxon>Pseudomonadati</taxon>
        <taxon>Pseudomonadota</taxon>
        <taxon>Alphaproteobacteria</taxon>
        <taxon>Rhodobacterales</taxon>
        <taxon>Paracoccaceae</taxon>
        <taxon>Cognatiyoonia</taxon>
    </lineage>
</organism>
<comment type="similarity">
    <text evidence="1">Belongs to the protein kinase superfamily. ADCK protein kinase family.</text>
</comment>
<evidence type="ECO:0000313" key="6">
    <source>
        <dbReference type="EMBL" id="SEW41947.1"/>
    </source>
</evidence>
<evidence type="ECO:0000256" key="3">
    <source>
        <dbReference type="ARBA" id="ARBA00022741"/>
    </source>
</evidence>
<dbReference type="EMBL" id="FOIZ01000002">
    <property type="protein sequence ID" value="SEW41947.1"/>
    <property type="molecule type" value="Genomic_DNA"/>
</dbReference>
<evidence type="ECO:0000256" key="2">
    <source>
        <dbReference type="ARBA" id="ARBA00022679"/>
    </source>
</evidence>
<dbReference type="InterPro" id="IPR051409">
    <property type="entry name" value="Atypical_kinase_ADCK"/>
</dbReference>
<evidence type="ECO:0000313" key="7">
    <source>
        <dbReference type="Proteomes" id="UP000199167"/>
    </source>
</evidence>
<evidence type="ECO:0000259" key="5">
    <source>
        <dbReference type="Pfam" id="PF03109"/>
    </source>
</evidence>
<reference evidence="6 7" key="1">
    <citation type="submission" date="2016-10" db="EMBL/GenBank/DDBJ databases">
        <authorList>
            <person name="de Groot N.N."/>
        </authorList>
    </citation>
    <scope>NUCLEOTIDE SEQUENCE [LARGE SCALE GENOMIC DNA]</scope>
    <source>
        <strain evidence="6 7">DSM 17925</strain>
    </source>
</reference>
<evidence type="ECO:0000256" key="1">
    <source>
        <dbReference type="ARBA" id="ARBA00009670"/>
    </source>
</evidence>
<protein>
    <submittedName>
        <fullName evidence="6">Predicted unusual protein kinase regulating ubiquinone biosynthesis, AarF/ABC1/UbiB family</fullName>
    </submittedName>
</protein>
<dbReference type="SUPFAM" id="SSF56112">
    <property type="entry name" value="Protein kinase-like (PK-like)"/>
    <property type="match status" value="1"/>
</dbReference>
<evidence type="ECO:0000256" key="4">
    <source>
        <dbReference type="ARBA" id="ARBA00022840"/>
    </source>
</evidence>
<name>A0A1I0RN46_9RHOB</name>
<dbReference type="CDD" id="cd13970">
    <property type="entry name" value="ABC1_ADCK3"/>
    <property type="match status" value="1"/>
</dbReference>
<dbReference type="PANTHER" id="PTHR43851:SF3">
    <property type="entry name" value="COENZYME Q8"/>
    <property type="match status" value="1"/>
</dbReference>
<dbReference type="Proteomes" id="UP000199167">
    <property type="component" value="Unassembled WGS sequence"/>
</dbReference>
<dbReference type="STRING" id="364200.SAMN04488515_2900"/>
<keyword evidence="6" id="KW-0418">Kinase</keyword>
<keyword evidence="7" id="KW-1185">Reference proteome</keyword>
<feature type="domain" description="ABC1 atypical kinase-like" evidence="5">
    <location>
        <begin position="115"/>
        <end position="354"/>
    </location>
</feature>